<dbReference type="InterPro" id="IPR050731">
    <property type="entry name" value="HRD1_E3_ubiq-ligases"/>
</dbReference>
<accession>A0A9W8I0K6</accession>
<evidence type="ECO:0000256" key="8">
    <source>
        <dbReference type="ARBA" id="ARBA00022723"/>
    </source>
</evidence>
<evidence type="ECO:0000256" key="15">
    <source>
        <dbReference type="PROSITE-ProRule" id="PRU00175"/>
    </source>
</evidence>
<evidence type="ECO:0000259" key="18">
    <source>
        <dbReference type="PROSITE" id="PS50089"/>
    </source>
</evidence>
<dbReference type="SMART" id="SM00184">
    <property type="entry name" value="RING"/>
    <property type="match status" value="1"/>
</dbReference>
<dbReference type="Proteomes" id="UP001140094">
    <property type="component" value="Unassembled WGS sequence"/>
</dbReference>
<feature type="region of interest" description="Disordered" evidence="16">
    <location>
        <begin position="382"/>
        <end position="441"/>
    </location>
</feature>
<keyword evidence="9 15" id="KW-0863">Zinc-finger</keyword>
<dbReference type="PROSITE" id="PS50089">
    <property type="entry name" value="ZF_RING_2"/>
    <property type="match status" value="1"/>
</dbReference>
<dbReference type="EC" id="2.3.2.27" evidence="5"/>
<keyword evidence="6 19" id="KW-0808">Transferase</keyword>
<dbReference type="GO" id="GO:0005789">
    <property type="term" value="C:endoplasmic reticulum membrane"/>
    <property type="evidence" value="ECO:0007669"/>
    <property type="project" value="UniProtKB-SubCell"/>
</dbReference>
<dbReference type="PANTHER" id="PTHR22763">
    <property type="entry name" value="RING ZINC FINGER PROTEIN"/>
    <property type="match status" value="1"/>
</dbReference>
<evidence type="ECO:0000256" key="5">
    <source>
        <dbReference type="ARBA" id="ARBA00012483"/>
    </source>
</evidence>
<keyword evidence="8" id="KW-0479">Metal-binding</keyword>
<sequence>MADASPRPVPRMAVYGISTTLLTLGIVASAFMQHEFYYTACVQLAQSGAAMMILANMGLLLTILLGKLLVRVFFGQLRVIEEERLYEQGWLAVTETCLALAVLRDEFDAAALTLFVFLLFCKVFHWMLEYRVGFMEQQTRLPALFIARVATLSLLLALVDSLMLAYAVSTTQQYGATMMIVFGFEYALLLVRFAVISAKFVLNAIEIIRDGEWDEKVAYMFYIDLFDDLSKLVVYLSFFFALTAFYGLPIHILRELYITVRSFINRCGDWIRYRKAMRNMHVRYPAVSQVELDAMNDTTCIICREEMTGPSQDQTDMWNHARRAGQTLTIPGDTPKRLPCSHVFHFNCLRSWLERQQSCPTCRQSVLDGDVASTDARVRPVAREAQQQQQQLRPSDDRPANGDGVYAAAQAPNNGAPSPVTANQYSTHPTSPVSATGDNTGTETTTLSHLNRLDGQFSAATSATTAATELPIPLSARAAELSADGIFGATFGARKDGICAVPPNSNGTDILADGTLIPIFSSSSSSFSSAHIPTLQEFPSPDLTLLSDEQIQRLESDSRTAVEERIRILSAMQVQLSQMVLALTQVHSLQQESTEAKQDPTSAVPSTDLHEACRSTKGKEPEL</sequence>
<dbReference type="GO" id="GO:0043161">
    <property type="term" value="P:proteasome-mediated ubiquitin-dependent protein catabolic process"/>
    <property type="evidence" value="ECO:0007669"/>
    <property type="project" value="TreeGrafter"/>
</dbReference>
<dbReference type="PANTHER" id="PTHR22763:SF184">
    <property type="entry name" value="E3 UBIQUITIN-PROTEIN LIGASE SYNOVIOLIN"/>
    <property type="match status" value="1"/>
</dbReference>
<dbReference type="InterPro" id="IPR001841">
    <property type="entry name" value="Znf_RING"/>
</dbReference>
<dbReference type="InterPro" id="IPR013083">
    <property type="entry name" value="Znf_RING/FYVE/PHD"/>
</dbReference>
<dbReference type="SUPFAM" id="SSF57850">
    <property type="entry name" value="RING/U-box"/>
    <property type="match status" value="1"/>
</dbReference>
<evidence type="ECO:0000256" key="11">
    <source>
        <dbReference type="ARBA" id="ARBA00022824"/>
    </source>
</evidence>
<evidence type="ECO:0000256" key="13">
    <source>
        <dbReference type="ARBA" id="ARBA00022989"/>
    </source>
</evidence>
<comment type="similarity">
    <text evidence="4">Belongs to the HRD1 family.</text>
</comment>
<organism evidence="19 20">
    <name type="scientific">Coemansia guatemalensis</name>
    <dbReference type="NCBI Taxonomy" id="2761395"/>
    <lineage>
        <taxon>Eukaryota</taxon>
        <taxon>Fungi</taxon>
        <taxon>Fungi incertae sedis</taxon>
        <taxon>Zoopagomycota</taxon>
        <taxon>Kickxellomycotina</taxon>
        <taxon>Kickxellomycetes</taxon>
        <taxon>Kickxellales</taxon>
        <taxon>Kickxellaceae</taxon>
        <taxon>Coemansia</taxon>
    </lineage>
</organism>
<comment type="subcellular location">
    <subcellularLocation>
        <location evidence="2">Endoplasmic reticulum membrane</location>
        <topology evidence="2">Multi-pass membrane protein</topology>
    </subcellularLocation>
</comment>
<feature type="transmembrane region" description="Helical" evidence="17">
    <location>
        <begin position="174"/>
        <end position="195"/>
    </location>
</feature>
<keyword evidence="12" id="KW-0862">Zinc</keyword>
<dbReference type="GO" id="GO:0008270">
    <property type="term" value="F:zinc ion binding"/>
    <property type="evidence" value="ECO:0007669"/>
    <property type="project" value="UniProtKB-KW"/>
</dbReference>
<feature type="transmembrane region" description="Helical" evidence="17">
    <location>
        <begin position="44"/>
        <end position="65"/>
    </location>
</feature>
<feature type="region of interest" description="Disordered" evidence="16">
    <location>
        <begin position="588"/>
        <end position="623"/>
    </location>
</feature>
<dbReference type="Pfam" id="PF13639">
    <property type="entry name" value="zf-RING_2"/>
    <property type="match status" value="1"/>
</dbReference>
<feature type="compositionally biased region" description="Polar residues" evidence="16">
    <location>
        <begin position="411"/>
        <end position="434"/>
    </location>
</feature>
<feature type="transmembrane region" description="Helical" evidence="17">
    <location>
        <begin position="232"/>
        <end position="253"/>
    </location>
</feature>
<name>A0A9W8I0K6_9FUNG</name>
<feature type="compositionally biased region" description="Polar residues" evidence="16">
    <location>
        <begin position="588"/>
        <end position="605"/>
    </location>
</feature>
<dbReference type="OrthoDB" id="7759664at2759"/>
<evidence type="ECO:0000256" key="9">
    <source>
        <dbReference type="ARBA" id="ARBA00022771"/>
    </source>
</evidence>
<dbReference type="GO" id="GO:0061630">
    <property type="term" value="F:ubiquitin protein ligase activity"/>
    <property type="evidence" value="ECO:0007669"/>
    <property type="project" value="UniProtKB-EC"/>
</dbReference>
<dbReference type="GO" id="GO:0036503">
    <property type="term" value="P:ERAD pathway"/>
    <property type="evidence" value="ECO:0007669"/>
    <property type="project" value="TreeGrafter"/>
</dbReference>
<evidence type="ECO:0000256" key="16">
    <source>
        <dbReference type="SAM" id="MobiDB-lite"/>
    </source>
</evidence>
<feature type="transmembrane region" description="Helical" evidence="17">
    <location>
        <begin position="12"/>
        <end position="32"/>
    </location>
</feature>
<keyword evidence="7 17" id="KW-0812">Transmembrane</keyword>
<evidence type="ECO:0000256" key="2">
    <source>
        <dbReference type="ARBA" id="ARBA00004477"/>
    </source>
</evidence>
<dbReference type="Gene3D" id="3.30.40.10">
    <property type="entry name" value="Zinc/RING finger domain, C3HC4 (zinc finger)"/>
    <property type="match status" value="1"/>
</dbReference>
<proteinExistence type="inferred from homology"/>
<evidence type="ECO:0000256" key="12">
    <source>
        <dbReference type="ARBA" id="ARBA00022833"/>
    </source>
</evidence>
<keyword evidence="11" id="KW-0256">Endoplasmic reticulum</keyword>
<keyword evidence="10" id="KW-0833">Ubl conjugation pathway</keyword>
<evidence type="ECO:0000256" key="4">
    <source>
        <dbReference type="ARBA" id="ARBA00010089"/>
    </source>
</evidence>
<comment type="pathway">
    <text evidence="3">Protein modification; protein ubiquitination.</text>
</comment>
<dbReference type="InterPro" id="IPR058051">
    <property type="entry name" value="Znf_RING_synoviolin"/>
</dbReference>
<evidence type="ECO:0000256" key="10">
    <source>
        <dbReference type="ARBA" id="ARBA00022786"/>
    </source>
</evidence>
<evidence type="ECO:0000256" key="6">
    <source>
        <dbReference type="ARBA" id="ARBA00022679"/>
    </source>
</evidence>
<evidence type="ECO:0000256" key="1">
    <source>
        <dbReference type="ARBA" id="ARBA00000900"/>
    </source>
</evidence>
<protein>
    <recommendedName>
        <fullName evidence="5">RING-type E3 ubiquitin transferase</fullName>
        <ecNumber evidence="5">2.3.2.27</ecNumber>
    </recommendedName>
</protein>
<evidence type="ECO:0000256" key="3">
    <source>
        <dbReference type="ARBA" id="ARBA00004906"/>
    </source>
</evidence>
<feature type="domain" description="RING-type" evidence="18">
    <location>
        <begin position="300"/>
        <end position="363"/>
    </location>
</feature>
<evidence type="ECO:0000256" key="14">
    <source>
        <dbReference type="ARBA" id="ARBA00023136"/>
    </source>
</evidence>
<dbReference type="CDD" id="cd16479">
    <property type="entry name" value="RING-H2_synoviolin"/>
    <property type="match status" value="1"/>
</dbReference>
<keyword evidence="20" id="KW-1185">Reference proteome</keyword>
<reference evidence="19" key="1">
    <citation type="submission" date="2022-07" db="EMBL/GenBank/DDBJ databases">
        <title>Phylogenomic reconstructions and comparative analyses of Kickxellomycotina fungi.</title>
        <authorList>
            <person name="Reynolds N.K."/>
            <person name="Stajich J.E."/>
            <person name="Barry K."/>
            <person name="Grigoriev I.V."/>
            <person name="Crous P."/>
            <person name="Smith M.E."/>
        </authorList>
    </citation>
    <scope>NUCLEOTIDE SEQUENCE</scope>
    <source>
        <strain evidence="19">NRRL 1565</strain>
    </source>
</reference>
<dbReference type="InterPro" id="IPR057992">
    <property type="entry name" value="TPR_SYVN1_N"/>
</dbReference>
<feature type="compositionally biased region" description="Basic and acidic residues" evidence="16">
    <location>
        <begin position="608"/>
        <end position="623"/>
    </location>
</feature>
<keyword evidence="13 17" id="KW-1133">Transmembrane helix</keyword>
<evidence type="ECO:0000256" key="17">
    <source>
        <dbReference type="SAM" id="Phobius"/>
    </source>
</evidence>
<evidence type="ECO:0000256" key="7">
    <source>
        <dbReference type="ARBA" id="ARBA00022692"/>
    </source>
</evidence>
<evidence type="ECO:0000313" key="20">
    <source>
        <dbReference type="Proteomes" id="UP001140094"/>
    </source>
</evidence>
<dbReference type="EMBL" id="JANBUO010000030">
    <property type="protein sequence ID" value="KAJ2808688.1"/>
    <property type="molecule type" value="Genomic_DNA"/>
</dbReference>
<feature type="transmembrane region" description="Helical" evidence="17">
    <location>
        <begin position="109"/>
        <end position="128"/>
    </location>
</feature>
<keyword evidence="14 17" id="KW-0472">Membrane</keyword>
<dbReference type="Pfam" id="PF25563">
    <property type="entry name" value="TPR_SYVN1_N"/>
    <property type="match status" value="1"/>
</dbReference>
<comment type="catalytic activity">
    <reaction evidence="1">
        <text>S-ubiquitinyl-[E2 ubiquitin-conjugating enzyme]-L-cysteine + [acceptor protein]-L-lysine = [E2 ubiquitin-conjugating enzyme]-L-cysteine + N(6)-ubiquitinyl-[acceptor protein]-L-lysine.</text>
        <dbReference type="EC" id="2.3.2.27"/>
    </reaction>
</comment>
<gene>
    <name evidence="19" type="primary">HRD1</name>
    <name evidence="19" type="ORF">H4R20_000720</name>
</gene>
<dbReference type="AlphaFoldDB" id="A0A9W8I0K6"/>
<evidence type="ECO:0000313" key="19">
    <source>
        <dbReference type="EMBL" id="KAJ2808688.1"/>
    </source>
</evidence>
<comment type="caution">
    <text evidence="19">The sequence shown here is derived from an EMBL/GenBank/DDBJ whole genome shotgun (WGS) entry which is preliminary data.</text>
</comment>
<keyword evidence="19" id="KW-0012">Acyltransferase</keyword>